<dbReference type="InterPro" id="IPR008162">
    <property type="entry name" value="Pyrophosphatase"/>
</dbReference>
<dbReference type="GO" id="GO:0005829">
    <property type="term" value="C:cytosol"/>
    <property type="evidence" value="ECO:0007669"/>
    <property type="project" value="UniProtKB-ARBA"/>
</dbReference>
<feature type="compositionally biased region" description="Basic and acidic residues" evidence="8">
    <location>
        <begin position="467"/>
        <end position="479"/>
    </location>
</feature>
<dbReference type="CDD" id="cd00412">
    <property type="entry name" value="pyrophosphatase"/>
    <property type="match status" value="1"/>
</dbReference>
<evidence type="ECO:0000256" key="1">
    <source>
        <dbReference type="ARBA" id="ARBA00001946"/>
    </source>
</evidence>
<evidence type="ECO:0000256" key="3">
    <source>
        <dbReference type="ARBA" id="ARBA00012146"/>
    </source>
</evidence>
<dbReference type="Pfam" id="PF00719">
    <property type="entry name" value="Pyrophosphatase"/>
    <property type="match status" value="1"/>
</dbReference>
<comment type="caution">
    <text evidence="10">The sequence shown here is derived from an EMBL/GenBank/DDBJ whole genome shotgun (WGS) entry which is preliminary data.</text>
</comment>
<dbReference type="GO" id="GO:0006796">
    <property type="term" value="P:phosphate-containing compound metabolic process"/>
    <property type="evidence" value="ECO:0007669"/>
    <property type="project" value="InterPro"/>
</dbReference>
<dbReference type="PANTHER" id="PTHR10286">
    <property type="entry name" value="INORGANIC PYROPHOSPHATASE"/>
    <property type="match status" value="1"/>
</dbReference>
<dbReference type="GO" id="GO:0005654">
    <property type="term" value="C:nucleoplasm"/>
    <property type="evidence" value="ECO:0007669"/>
    <property type="project" value="UniProtKB-ARBA"/>
</dbReference>
<dbReference type="STRING" id="3750.A0A498IC68"/>
<dbReference type="Gene3D" id="3.90.80.10">
    <property type="entry name" value="Inorganic pyrophosphatase"/>
    <property type="match status" value="1"/>
</dbReference>
<accession>A0A498IC68</accession>
<feature type="transmembrane region" description="Helical" evidence="9">
    <location>
        <begin position="6"/>
        <end position="24"/>
    </location>
</feature>
<proteinExistence type="inferred from homology"/>
<keyword evidence="9" id="KW-0472">Membrane</keyword>
<dbReference type="FunFam" id="3.90.80.10:FF:000002">
    <property type="entry name" value="Soluble inorganic pyrophosphatase 4"/>
    <property type="match status" value="1"/>
</dbReference>
<keyword evidence="6" id="KW-0460">Magnesium</keyword>
<dbReference type="HAMAP" id="MF_00209">
    <property type="entry name" value="Inorganic_PPase"/>
    <property type="match status" value="1"/>
</dbReference>
<organism evidence="10 11">
    <name type="scientific">Malus domestica</name>
    <name type="common">Apple</name>
    <name type="synonym">Pyrus malus</name>
    <dbReference type="NCBI Taxonomy" id="3750"/>
    <lineage>
        <taxon>Eukaryota</taxon>
        <taxon>Viridiplantae</taxon>
        <taxon>Streptophyta</taxon>
        <taxon>Embryophyta</taxon>
        <taxon>Tracheophyta</taxon>
        <taxon>Spermatophyta</taxon>
        <taxon>Magnoliopsida</taxon>
        <taxon>eudicotyledons</taxon>
        <taxon>Gunneridae</taxon>
        <taxon>Pentapetalae</taxon>
        <taxon>rosids</taxon>
        <taxon>fabids</taxon>
        <taxon>Rosales</taxon>
        <taxon>Rosaceae</taxon>
        <taxon>Amygdaloideae</taxon>
        <taxon>Maleae</taxon>
        <taxon>Malus</taxon>
    </lineage>
</organism>
<evidence type="ECO:0000313" key="10">
    <source>
        <dbReference type="EMBL" id="RXH80569.1"/>
    </source>
</evidence>
<evidence type="ECO:0000256" key="5">
    <source>
        <dbReference type="ARBA" id="ARBA00022801"/>
    </source>
</evidence>
<reference evidence="10 11" key="1">
    <citation type="submission" date="2018-10" db="EMBL/GenBank/DDBJ databases">
        <title>A high-quality apple genome assembly.</title>
        <authorList>
            <person name="Hu J."/>
        </authorList>
    </citation>
    <scope>NUCLEOTIDE SEQUENCE [LARGE SCALE GENOMIC DNA]</scope>
    <source>
        <strain evidence="11">cv. HFTH1</strain>
        <tissue evidence="10">Young leaf</tissue>
    </source>
</reference>
<name>A0A498IC68_MALDO</name>
<feature type="region of interest" description="Disordered" evidence="8">
    <location>
        <begin position="458"/>
        <end position="479"/>
    </location>
</feature>
<evidence type="ECO:0000256" key="6">
    <source>
        <dbReference type="ARBA" id="ARBA00022842"/>
    </source>
</evidence>
<dbReference type="Proteomes" id="UP000290289">
    <property type="component" value="Chromosome 12"/>
</dbReference>
<evidence type="ECO:0000256" key="9">
    <source>
        <dbReference type="SAM" id="Phobius"/>
    </source>
</evidence>
<protein>
    <recommendedName>
        <fullName evidence="3">inorganic diphosphatase</fullName>
        <ecNumber evidence="3">3.6.1.1</ecNumber>
    </recommendedName>
</protein>
<evidence type="ECO:0000256" key="4">
    <source>
        <dbReference type="ARBA" id="ARBA00022723"/>
    </source>
</evidence>
<dbReference type="EC" id="3.6.1.1" evidence="3"/>
<gene>
    <name evidence="10" type="ORF">DVH24_004483</name>
</gene>
<dbReference type="GO" id="GO:0000287">
    <property type="term" value="F:magnesium ion binding"/>
    <property type="evidence" value="ECO:0007669"/>
    <property type="project" value="InterPro"/>
</dbReference>
<dbReference type="InterPro" id="IPR036649">
    <property type="entry name" value="Pyrophosphatase_sf"/>
</dbReference>
<dbReference type="AlphaFoldDB" id="A0A498IC68"/>
<comment type="similarity">
    <text evidence="2">Belongs to the PPase family.</text>
</comment>
<keyword evidence="9" id="KW-0812">Transmembrane</keyword>
<evidence type="ECO:0000256" key="2">
    <source>
        <dbReference type="ARBA" id="ARBA00006220"/>
    </source>
</evidence>
<comment type="cofactor">
    <cofactor evidence="1">
        <name>Mg(2+)</name>
        <dbReference type="ChEBI" id="CHEBI:18420"/>
    </cofactor>
</comment>
<keyword evidence="11" id="KW-1185">Reference proteome</keyword>
<dbReference type="SUPFAM" id="SSF50324">
    <property type="entry name" value="Inorganic pyrophosphatase"/>
    <property type="match status" value="1"/>
</dbReference>
<evidence type="ECO:0000313" key="11">
    <source>
        <dbReference type="Proteomes" id="UP000290289"/>
    </source>
</evidence>
<keyword evidence="5" id="KW-0378">Hydrolase</keyword>
<dbReference type="EMBL" id="RDQH01000338">
    <property type="protein sequence ID" value="RXH80569.1"/>
    <property type="molecule type" value="Genomic_DNA"/>
</dbReference>
<comment type="catalytic activity">
    <reaction evidence="7">
        <text>diphosphate + H2O = 2 phosphate + H(+)</text>
        <dbReference type="Rhea" id="RHEA:24576"/>
        <dbReference type="ChEBI" id="CHEBI:15377"/>
        <dbReference type="ChEBI" id="CHEBI:15378"/>
        <dbReference type="ChEBI" id="CHEBI:33019"/>
        <dbReference type="ChEBI" id="CHEBI:43474"/>
        <dbReference type="EC" id="3.6.1.1"/>
    </reaction>
</comment>
<keyword evidence="4" id="KW-0479">Metal-binding</keyword>
<dbReference type="PROSITE" id="PS00387">
    <property type="entry name" value="PPASE"/>
    <property type="match status" value="1"/>
</dbReference>
<keyword evidence="9" id="KW-1133">Transmembrane helix</keyword>
<evidence type="ECO:0000256" key="7">
    <source>
        <dbReference type="ARBA" id="ARBA00047820"/>
    </source>
</evidence>
<sequence>MSTKTWEIFTLTFHLFYFIYLFSFKWESTKRAGTRTAASSFHILLERPIHPTSFLSFNFLDLRSLPLEAFSSLRRRIFSSVPPPVHMAPPIETVQKVEPPQKVVESHVTYHHDHSSHPPLNERILSSMTRRSIAAHPWHDLEIGPGAPKIFNCVIEIPKGSKVKYELDKKTGLIKVDRILYSSVVYPHNYGFIPRTLCEDNDPLDVLIIMQEPVVPGCFLRAKAIGLMPMIDQGEKDDKIIAVCADDPEYRHYNDIKELPPHRLAEIRRFFEDYKKNENKEVAVDDFLPAATAFDAIQHSMNLYADYIVESLRRSFTNTTNFDNLMLQTLMGRLQIRPPTNNSFLSQTLEELLFDAATLSDDDDDENKTQLAKEESRLEKEIIRVVLSGKTDSLKPNSGQAVTIGEHHICVGFHEESGSDYRVWEWHGHIMLFDEENGYTPEYIYGNYFERLIGKARGSGGGGSGGVREEETKEEDKEKVTTLGLRELIDGVDSCQGRILHRNINAGSTR</sequence>
<dbReference type="GO" id="GO:0004427">
    <property type="term" value="F:inorganic diphosphate phosphatase activity"/>
    <property type="evidence" value="ECO:0007669"/>
    <property type="project" value="UniProtKB-EC"/>
</dbReference>
<evidence type="ECO:0000256" key="8">
    <source>
        <dbReference type="SAM" id="MobiDB-lite"/>
    </source>
</evidence>